<dbReference type="PANTHER" id="PTHR30589">
    <property type="entry name" value="PROLIPOPROTEIN DIACYLGLYCERYL TRANSFERASE"/>
    <property type="match status" value="1"/>
</dbReference>
<dbReference type="eggNOG" id="COG0682">
    <property type="taxonomic scope" value="Bacteria"/>
</dbReference>
<feature type="transmembrane region" description="Helical" evidence="7">
    <location>
        <begin position="175"/>
        <end position="193"/>
    </location>
</feature>
<dbReference type="AlphaFoldDB" id="F3L2J1"/>
<dbReference type="RefSeq" id="WP_009575997.1">
    <property type="nucleotide sequence ID" value="NZ_AEIG01000050.1"/>
</dbReference>
<gene>
    <name evidence="7" type="primary">lgt</name>
    <name evidence="8" type="ORF">IMCC3088_1765</name>
</gene>
<dbReference type="PANTHER" id="PTHR30589:SF0">
    <property type="entry name" value="PHOSPHATIDYLGLYCEROL--PROLIPOPROTEIN DIACYLGLYCERYL TRANSFERASE"/>
    <property type="match status" value="1"/>
</dbReference>
<keyword evidence="2 7" id="KW-1003">Cell membrane</keyword>
<keyword evidence="5 7" id="KW-1133">Transmembrane helix</keyword>
<keyword evidence="4 7" id="KW-0812">Transmembrane</keyword>
<dbReference type="PROSITE" id="PS01311">
    <property type="entry name" value="LGT"/>
    <property type="match status" value="1"/>
</dbReference>
<keyword evidence="3 7" id="KW-0808">Transferase</keyword>
<dbReference type="InterPro" id="IPR001640">
    <property type="entry name" value="Lgt"/>
</dbReference>
<dbReference type="UniPathway" id="UPA00664"/>
<feature type="transmembrane region" description="Helical" evidence="7">
    <location>
        <begin position="19"/>
        <end position="36"/>
    </location>
</feature>
<feature type="transmembrane region" description="Helical" evidence="7">
    <location>
        <begin position="120"/>
        <end position="140"/>
    </location>
</feature>
<dbReference type="NCBIfam" id="TIGR00544">
    <property type="entry name" value="lgt"/>
    <property type="match status" value="1"/>
</dbReference>
<feature type="transmembrane region" description="Helical" evidence="7">
    <location>
        <begin position="56"/>
        <end position="76"/>
    </location>
</feature>
<comment type="caution">
    <text evidence="8">The sequence shown here is derived from an EMBL/GenBank/DDBJ whole genome shotgun (WGS) entry which is preliminary data.</text>
</comment>
<organism evidence="8 9">
    <name type="scientific">Aequoribacter fuscus</name>
    <dbReference type="NCBI Taxonomy" id="2518989"/>
    <lineage>
        <taxon>Bacteria</taxon>
        <taxon>Pseudomonadati</taxon>
        <taxon>Pseudomonadota</taxon>
        <taxon>Gammaproteobacteria</taxon>
        <taxon>Cellvibrionales</taxon>
        <taxon>Halieaceae</taxon>
        <taxon>Aequoribacter</taxon>
    </lineage>
</organism>
<evidence type="ECO:0000256" key="7">
    <source>
        <dbReference type="HAMAP-Rule" id="MF_01147"/>
    </source>
</evidence>
<dbReference type="EC" id="2.5.1.145" evidence="7"/>
<comment type="subcellular location">
    <subcellularLocation>
        <location evidence="7">Cell membrane</location>
        <topology evidence="7">Multi-pass membrane protein</topology>
    </subcellularLocation>
</comment>
<dbReference type="Proteomes" id="UP000005615">
    <property type="component" value="Unassembled WGS sequence"/>
</dbReference>
<feature type="binding site" evidence="7">
    <location>
        <position position="139"/>
    </location>
    <ligand>
        <name>a 1,2-diacyl-sn-glycero-3-phospho-(1'-sn-glycerol)</name>
        <dbReference type="ChEBI" id="CHEBI:64716"/>
    </ligand>
</feature>
<dbReference type="Pfam" id="PF01790">
    <property type="entry name" value="LGT"/>
    <property type="match status" value="1"/>
</dbReference>
<evidence type="ECO:0000256" key="5">
    <source>
        <dbReference type="ARBA" id="ARBA00022989"/>
    </source>
</evidence>
<evidence type="ECO:0000313" key="9">
    <source>
        <dbReference type="Proteomes" id="UP000005615"/>
    </source>
</evidence>
<keyword evidence="8" id="KW-0449">Lipoprotein</keyword>
<evidence type="ECO:0000256" key="6">
    <source>
        <dbReference type="ARBA" id="ARBA00023136"/>
    </source>
</evidence>
<protein>
    <recommendedName>
        <fullName evidence="7">Phosphatidylglycerol--prolipoprotein diacylglyceryl transferase</fullName>
        <ecNumber evidence="7">2.5.1.145</ecNumber>
    </recommendedName>
</protein>
<feature type="transmembrane region" description="Helical" evidence="7">
    <location>
        <begin position="200"/>
        <end position="217"/>
    </location>
</feature>
<proteinExistence type="inferred from homology"/>
<evidence type="ECO:0000313" key="8">
    <source>
        <dbReference type="EMBL" id="EGG29470.1"/>
    </source>
</evidence>
<dbReference type="STRING" id="2518989.IMCC3088_1765"/>
<keyword evidence="9" id="KW-1185">Reference proteome</keyword>
<reference evidence="8 9" key="1">
    <citation type="journal article" date="2011" name="J. Bacteriol.">
        <title>Genome sequence of strain IMCC3088, a proteorhodopsin-containing marine bacterium belonging to the OM60/NOR5 clade.</title>
        <authorList>
            <person name="Jang Y."/>
            <person name="Oh H.M."/>
            <person name="Kang I."/>
            <person name="Lee K."/>
            <person name="Yang S.J."/>
            <person name="Cho J.C."/>
        </authorList>
    </citation>
    <scope>NUCLEOTIDE SEQUENCE [LARGE SCALE GENOMIC DNA]</scope>
    <source>
        <strain evidence="8 9">IMCC3088</strain>
    </source>
</reference>
<evidence type="ECO:0000256" key="1">
    <source>
        <dbReference type="ARBA" id="ARBA00007150"/>
    </source>
</evidence>
<evidence type="ECO:0000256" key="2">
    <source>
        <dbReference type="ARBA" id="ARBA00022475"/>
    </source>
</evidence>
<dbReference type="GO" id="GO:0005886">
    <property type="term" value="C:plasma membrane"/>
    <property type="evidence" value="ECO:0007669"/>
    <property type="project" value="UniProtKB-SubCell"/>
</dbReference>
<feature type="transmembrane region" description="Helical" evidence="7">
    <location>
        <begin position="237"/>
        <end position="257"/>
    </location>
</feature>
<accession>F3L2J1</accession>
<keyword evidence="6 7" id="KW-0472">Membrane</keyword>
<dbReference type="GO" id="GO:0042158">
    <property type="term" value="P:lipoprotein biosynthetic process"/>
    <property type="evidence" value="ECO:0007669"/>
    <property type="project" value="UniProtKB-UniRule"/>
</dbReference>
<evidence type="ECO:0000256" key="3">
    <source>
        <dbReference type="ARBA" id="ARBA00022679"/>
    </source>
</evidence>
<feature type="transmembrane region" description="Helical" evidence="7">
    <location>
        <begin position="96"/>
        <end position="113"/>
    </location>
</feature>
<dbReference type="EMBL" id="AEIG01000050">
    <property type="protein sequence ID" value="EGG29470.1"/>
    <property type="molecule type" value="Genomic_DNA"/>
</dbReference>
<sequence>MLAYPAIDPVALELGPLKIHWYGLTYLAGLAFAWWLARRECRKAGSVWREEWVDDLIFYAAIGIVLGGRLGYILFYGTDRLLSDPAWALRVWEGGMSFHGGLLGVIAAVYYLSTTRKVALGDLLDFVAPLAPIGLALGRLGNFIGQELWGRAATVPWAMVFPNDPMQLPRHPSQLYQFGLEGVTLFALVYWFTRQRRPRWAAAGLFSLGYGCLRFLAEFFREPDAHLGFQAFGWMTRGQILCIPMILLGLYLLWWAYSHKASPKKHG</sequence>
<comment type="pathway">
    <text evidence="7">Protein modification; lipoprotein biosynthesis (diacylglyceryl transfer).</text>
</comment>
<comment type="function">
    <text evidence="7">Catalyzes the transfer of the diacylglyceryl group from phosphatidylglycerol to the sulfhydryl group of the N-terminal cysteine of a prolipoprotein, the first step in the formation of mature lipoproteins.</text>
</comment>
<evidence type="ECO:0000256" key="4">
    <source>
        <dbReference type="ARBA" id="ARBA00022692"/>
    </source>
</evidence>
<comment type="catalytic activity">
    <reaction evidence="7">
        <text>L-cysteinyl-[prolipoprotein] + a 1,2-diacyl-sn-glycero-3-phospho-(1'-sn-glycerol) = an S-1,2-diacyl-sn-glyceryl-L-cysteinyl-[prolipoprotein] + sn-glycerol 1-phosphate + H(+)</text>
        <dbReference type="Rhea" id="RHEA:56712"/>
        <dbReference type="Rhea" id="RHEA-COMP:14679"/>
        <dbReference type="Rhea" id="RHEA-COMP:14680"/>
        <dbReference type="ChEBI" id="CHEBI:15378"/>
        <dbReference type="ChEBI" id="CHEBI:29950"/>
        <dbReference type="ChEBI" id="CHEBI:57685"/>
        <dbReference type="ChEBI" id="CHEBI:64716"/>
        <dbReference type="ChEBI" id="CHEBI:140658"/>
        <dbReference type="EC" id="2.5.1.145"/>
    </reaction>
</comment>
<dbReference type="HAMAP" id="MF_01147">
    <property type="entry name" value="Lgt"/>
    <property type="match status" value="1"/>
</dbReference>
<name>F3L2J1_9GAMM</name>
<dbReference type="GO" id="GO:0008961">
    <property type="term" value="F:phosphatidylglycerol-prolipoprotein diacylglyceryl transferase activity"/>
    <property type="evidence" value="ECO:0007669"/>
    <property type="project" value="UniProtKB-UniRule"/>
</dbReference>
<comment type="similarity">
    <text evidence="1 7">Belongs to the Lgt family.</text>
</comment>
<dbReference type="OrthoDB" id="871140at2"/>